<comment type="caution">
    <text evidence="2">The sequence shown here is derived from an EMBL/GenBank/DDBJ whole genome shotgun (WGS) entry which is preliminary data.</text>
</comment>
<reference evidence="2 3" key="1">
    <citation type="submission" date="2024-01" db="EMBL/GenBank/DDBJ databases">
        <title>Draft genome sequence of Gordonia sp. PKS22-38.</title>
        <authorList>
            <person name="Suphannarot A."/>
            <person name="Mingma R."/>
        </authorList>
    </citation>
    <scope>NUCLEOTIDE SEQUENCE [LARGE SCALE GENOMIC DNA]</scope>
    <source>
        <strain evidence="2 3">PKS22-38</strain>
    </source>
</reference>
<evidence type="ECO:0000313" key="3">
    <source>
        <dbReference type="Proteomes" id="UP001335729"/>
    </source>
</evidence>
<accession>A0ABU7MP19</accession>
<dbReference type="Proteomes" id="UP001335729">
    <property type="component" value="Unassembled WGS sequence"/>
</dbReference>
<feature type="compositionally biased region" description="Acidic residues" evidence="1">
    <location>
        <begin position="158"/>
        <end position="172"/>
    </location>
</feature>
<dbReference type="EMBL" id="JAZDUE010000002">
    <property type="protein sequence ID" value="MEE4022068.1"/>
    <property type="molecule type" value="Genomic_DNA"/>
</dbReference>
<feature type="compositionally biased region" description="Basic and acidic residues" evidence="1">
    <location>
        <begin position="109"/>
        <end position="134"/>
    </location>
</feature>
<proteinExistence type="predicted"/>
<evidence type="ECO:0000313" key="2">
    <source>
        <dbReference type="EMBL" id="MEE4022068.1"/>
    </source>
</evidence>
<keyword evidence="3" id="KW-1185">Reference proteome</keyword>
<feature type="region of interest" description="Disordered" evidence="1">
    <location>
        <begin position="109"/>
        <end position="182"/>
    </location>
</feature>
<organism evidence="2 3">
    <name type="scientific">Gordonia prachuapensis</name>
    <dbReference type="NCBI Taxonomy" id="3115651"/>
    <lineage>
        <taxon>Bacteria</taxon>
        <taxon>Bacillati</taxon>
        <taxon>Actinomycetota</taxon>
        <taxon>Actinomycetes</taxon>
        <taxon>Mycobacteriales</taxon>
        <taxon>Gordoniaceae</taxon>
        <taxon>Gordonia</taxon>
    </lineage>
</organism>
<evidence type="ECO:0000256" key="1">
    <source>
        <dbReference type="SAM" id="MobiDB-lite"/>
    </source>
</evidence>
<dbReference type="RefSeq" id="WP_330503386.1">
    <property type="nucleotide sequence ID" value="NZ_JAZDUE010000002.1"/>
</dbReference>
<name>A0ABU7MP19_9ACTN</name>
<sequence length="202" mass="21075">MVLGAYRLGLSTYNERLLGQGPGGRVRARQHAERAAISEISLRLGVSRTMAGKWSRLGEMLAEFPKIREAYLDGDFSTHRMSLLVRAAAAAPKGDLQERFAEAAEDAIGHNDCHDDPTHDKDAADKDPADKDVPDGVDPTADAGESGGDAGSDADATTADDVDDTPADDADPDAGAGTGGVSVTFEDIALELGHRATTDTAA</sequence>
<gene>
    <name evidence="2" type="ORF">V1Y59_03170</name>
</gene>
<protein>
    <submittedName>
        <fullName evidence="2">Uncharacterized protein</fullName>
    </submittedName>
</protein>